<dbReference type="SUPFAM" id="SSF53850">
    <property type="entry name" value="Periplasmic binding protein-like II"/>
    <property type="match status" value="1"/>
</dbReference>
<dbReference type="Pfam" id="PF01547">
    <property type="entry name" value="SBP_bac_1"/>
    <property type="match status" value="1"/>
</dbReference>
<comment type="caution">
    <text evidence="1">The sequence shown here is derived from an EMBL/GenBank/DDBJ whole genome shotgun (WGS) entry which is preliminary data.</text>
</comment>
<protein>
    <recommendedName>
        <fullName evidence="3">ABC transporter substrate-binding protein</fullName>
    </recommendedName>
</protein>
<organism evidence="1 2">
    <name type="scientific">Candidatus Kaiserbacteria bacterium RIFCSPHIGHO2_02_FULL_55_20</name>
    <dbReference type="NCBI Taxonomy" id="1798497"/>
    <lineage>
        <taxon>Bacteria</taxon>
        <taxon>Candidatus Kaiseribacteriota</taxon>
    </lineage>
</organism>
<dbReference type="PANTHER" id="PTHR43649">
    <property type="entry name" value="ARABINOSE-BINDING PROTEIN-RELATED"/>
    <property type="match status" value="1"/>
</dbReference>
<dbReference type="EMBL" id="MFLK01000045">
    <property type="protein sequence ID" value="OGG65483.1"/>
    <property type="molecule type" value="Genomic_DNA"/>
</dbReference>
<evidence type="ECO:0000313" key="2">
    <source>
        <dbReference type="Proteomes" id="UP000177652"/>
    </source>
</evidence>
<sequence>MKKLSMFQMTLLVVFGGLAIAGVLIFALAVGGGQSNTIGAVKIWGTLDQNAFSTVLRQAAENNAQLSQVTYEQKDAATFEENLTNALASGTGPDLFLMRADYAYMDAGKVTIIPFSALSQTQFESTFAEAARPFLAQNGVIAVPLLADPLVLYWNKDMLASAGYAQPPKYWYELFDVAQKISKRDDTGSIVKSAIALGEYRNVTNAKDIIATLILQAGGDITSYDNTGRLTPALAPRAGVASVQSTASALRYYTEFADPSKNDYSWNRSLPESQKSFTSGDTALYIGHASELARITAMNPNLNFSVAPLPQINSSQNAVNTARVWGLAASRSGKNPGGAITAAFLLVSIDTAGPLSTALGIPSARRDILNKPTQGNDDFFNKQAILAHAWLDPDPDKTAVLFQAMIENVTSGALLVAEAVQRADQEMAHILGL</sequence>
<reference evidence="1 2" key="1">
    <citation type="journal article" date="2016" name="Nat. Commun.">
        <title>Thousands of microbial genomes shed light on interconnected biogeochemical processes in an aquifer system.</title>
        <authorList>
            <person name="Anantharaman K."/>
            <person name="Brown C.T."/>
            <person name="Hug L.A."/>
            <person name="Sharon I."/>
            <person name="Castelle C.J."/>
            <person name="Probst A.J."/>
            <person name="Thomas B.C."/>
            <person name="Singh A."/>
            <person name="Wilkins M.J."/>
            <person name="Karaoz U."/>
            <person name="Brodie E.L."/>
            <person name="Williams K.H."/>
            <person name="Hubbard S.S."/>
            <person name="Banfield J.F."/>
        </authorList>
    </citation>
    <scope>NUCLEOTIDE SEQUENCE [LARGE SCALE GENOMIC DNA]</scope>
</reference>
<dbReference type="STRING" id="1798497.A3D71_01000"/>
<dbReference type="InterPro" id="IPR050490">
    <property type="entry name" value="Bact_solute-bd_prot1"/>
</dbReference>
<gene>
    <name evidence="1" type="ORF">A3D71_01000</name>
</gene>
<name>A0A1F6DVR8_9BACT</name>
<dbReference type="Proteomes" id="UP000177652">
    <property type="component" value="Unassembled WGS sequence"/>
</dbReference>
<dbReference type="AlphaFoldDB" id="A0A1F6DVR8"/>
<accession>A0A1F6DVR8</accession>
<proteinExistence type="predicted"/>
<dbReference type="PANTHER" id="PTHR43649:SF12">
    <property type="entry name" value="DIACETYLCHITOBIOSE BINDING PROTEIN DASA"/>
    <property type="match status" value="1"/>
</dbReference>
<dbReference type="Gene3D" id="3.40.190.10">
    <property type="entry name" value="Periplasmic binding protein-like II"/>
    <property type="match status" value="1"/>
</dbReference>
<evidence type="ECO:0008006" key="3">
    <source>
        <dbReference type="Google" id="ProtNLM"/>
    </source>
</evidence>
<dbReference type="InterPro" id="IPR006059">
    <property type="entry name" value="SBP"/>
</dbReference>
<evidence type="ECO:0000313" key="1">
    <source>
        <dbReference type="EMBL" id="OGG65483.1"/>
    </source>
</evidence>